<keyword evidence="22" id="KW-0732">Signal</keyword>
<evidence type="ECO:0000256" key="19">
    <source>
        <dbReference type="PIRSR" id="PIRSR640198-2"/>
    </source>
</evidence>
<evidence type="ECO:0000256" key="9">
    <source>
        <dbReference type="ARBA" id="ARBA00022803"/>
    </source>
</evidence>
<feature type="active site" evidence="18">
    <location>
        <position position="357"/>
    </location>
</feature>
<feature type="binding site" evidence="19">
    <location>
        <begin position="361"/>
        <end position="368"/>
    </location>
    <ligand>
        <name>ATP</name>
        <dbReference type="ChEBI" id="CHEBI:30616"/>
    </ligand>
</feature>
<evidence type="ECO:0000256" key="7">
    <source>
        <dbReference type="ARBA" id="ARBA00022737"/>
    </source>
</evidence>
<keyword evidence="5" id="KW-0812">Transmembrane</keyword>
<comment type="subcellular location">
    <subcellularLocation>
        <location evidence="1">Membrane</location>
        <topology evidence="1">Single-pass membrane protein</topology>
    </subcellularLocation>
</comment>
<dbReference type="PROSITE" id="PS51459">
    <property type="entry name" value="FIDO"/>
    <property type="match status" value="1"/>
</dbReference>
<evidence type="ECO:0000256" key="10">
    <source>
        <dbReference type="ARBA" id="ARBA00022840"/>
    </source>
</evidence>
<dbReference type="GO" id="GO:0005524">
    <property type="term" value="F:ATP binding"/>
    <property type="evidence" value="ECO:0007669"/>
    <property type="project" value="UniProtKB-KW"/>
</dbReference>
<evidence type="ECO:0000256" key="3">
    <source>
        <dbReference type="ARBA" id="ARBA00014915"/>
    </source>
</evidence>
<evidence type="ECO:0000256" key="2">
    <source>
        <dbReference type="ARBA" id="ARBA00009742"/>
    </source>
</evidence>
<gene>
    <name evidence="24" type="ORF">CLODIP_2_CD10520</name>
</gene>
<evidence type="ECO:0000256" key="11">
    <source>
        <dbReference type="ARBA" id="ARBA00022989"/>
    </source>
</evidence>
<evidence type="ECO:0000256" key="6">
    <source>
        <dbReference type="ARBA" id="ARBA00022695"/>
    </source>
</evidence>
<evidence type="ECO:0000256" key="12">
    <source>
        <dbReference type="ARBA" id="ARBA00023136"/>
    </source>
</evidence>
<feature type="binding site" evidence="19">
    <location>
        <begin position="393"/>
        <end position="394"/>
    </location>
    <ligand>
        <name>ATP</name>
        <dbReference type="ChEBI" id="CHEBI:30616"/>
    </ligand>
</feature>
<evidence type="ECO:0000256" key="15">
    <source>
        <dbReference type="ARBA" id="ARBA00047939"/>
    </source>
</evidence>
<proteinExistence type="inferred from homology"/>
<dbReference type="EMBL" id="CADEPI010000534">
    <property type="protein sequence ID" value="CAB3387069.1"/>
    <property type="molecule type" value="Genomic_DNA"/>
</dbReference>
<sequence>MNRVTFFVIFLSGAVFALLVSHLSNLRKTPQHKTSVQVFRAEILNQYKDTFFPLPSAGTIDVEEESTLGVVIKNLQKAQKSSKPPKPIERKANNQEALASLHAALEKRLQGHHDKALKLFQHAVALAPTHPDVLNHYGEFLEHTQKDVVEADRLYLRALSLSPSHNRAMTNRQRTSPVVDALDKENLKRIDDKRNTLGRIPSADSSLRRAKREAYFQHVYHSVGIEGNTMSLSQTRVILETGMAVGGKSLIEHGEILGLDAALKYLNNTLLRGKPPGRLEIEDILALHRRVMGYVEPFEAGTFRRTQVFVGGHVPPPPSEVSLQVAQLVNWLRSDEALQLHPIRYAALAHYKLVYIHPFTDGNGRTSRLLMNLILMQAGYAPVIIPKQERQRYYEYLEVANSGDVRPFIRYIAECTEQTLELYLWATREYSAQIPALSADLSAEQDHERIILGNDDDIV</sequence>
<dbReference type="Gene3D" id="1.10.3290.10">
    <property type="entry name" value="Fido-like domain"/>
    <property type="match status" value="1"/>
</dbReference>
<keyword evidence="25" id="KW-1185">Reference proteome</keyword>
<comment type="catalytic activity">
    <reaction evidence="17">
        <text>3-O-(5'-adenylyl)-L-threonyl-[protein] + H2O = L-threonyl-[protein] + AMP + H(+)</text>
        <dbReference type="Rhea" id="RHEA:55932"/>
        <dbReference type="Rhea" id="RHEA-COMP:11060"/>
        <dbReference type="Rhea" id="RHEA-COMP:13847"/>
        <dbReference type="ChEBI" id="CHEBI:15377"/>
        <dbReference type="ChEBI" id="CHEBI:15378"/>
        <dbReference type="ChEBI" id="CHEBI:30013"/>
        <dbReference type="ChEBI" id="CHEBI:138113"/>
        <dbReference type="ChEBI" id="CHEBI:456215"/>
    </reaction>
</comment>
<evidence type="ECO:0000256" key="16">
    <source>
        <dbReference type="ARBA" id="ARBA00048696"/>
    </source>
</evidence>
<dbReference type="EC" id="2.7.7.108" evidence="14"/>
<comment type="similarity">
    <text evidence="2">Belongs to the fic family.</text>
</comment>
<dbReference type="SUPFAM" id="SSF140931">
    <property type="entry name" value="Fic-like"/>
    <property type="match status" value="1"/>
</dbReference>
<feature type="site" description="Important for autoinhibition of adenylyltransferase activity" evidence="20">
    <location>
        <position position="226"/>
    </location>
</feature>
<evidence type="ECO:0000256" key="4">
    <source>
        <dbReference type="ARBA" id="ARBA00022679"/>
    </source>
</evidence>
<evidence type="ECO:0000256" key="14">
    <source>
        <dbReference type="ARBA" id="ARBA00034531"/>
    </source>
</evidence>
<name>A0A8S1E0S3_9INSE</name>
<dbReference type="Pfam" id="PF02661">
    <property type="entry name" value="Fic"/>
    <property type="match status" value="1"/>
</dbReference>
<organism evidence="24 25">
    <name type="scientific">Cloeon dipterum</name>
    <dbReference type="NCBI Taxonomy" id="197152"/>
    <lineage>
        <taxon>Eukaryota</taxon>
        <taxon>Metazoa</taxon>
        <taxon>Ecdysozoa</taxon>
        <taxon>Arthropoda</taxon>
        <taxon>Hexapoda</taxon>
        <taxon>Insecta</taxon>
        <taxon>Pterygota</taxon>
        <taxon>Palaeoptera</taxon>
        <taxon>Ephemeroptera</taxon>
        <taxon>Pisciforma</taxon>
        <taxon>Baetidae</taxon>
        <taxon>Cloeon</taxon>
    </lineage>
</organism>
<accession>A0A8S1E0S3</accession>
<feature type="chain" id="PRO_5035922145" description="Protein adenylyltransferase Fic" evidence="22">
    <location>
        <begin position="18"/>
        <end position="459"/>
    </location>
</feature>
<keyword evidence="7" id="KW-0677">Repeat</keyword>
<keyword evidence="8 19" id="KW-0547">Nucleotide-binding</keyword>
<dbReference type="Gene3D" id="1.25.40.10">
    <property type="entry name" value="Tetratricopeptide repeat domain"/>
    <property type="match status" value="1"/>
</dbReference>
<keyword evidence="4" id="KW-0808">Transferase</keyword>
<evidence type="ECO:0000256" key="13">
    <source>
        <dbReference type="ARBA" id="ARBA00030885"/>
    </source>
</evidence>
<evidence type="ECO:0000256" key="5">
    <source>
        <dbReference type="ARBA" id="ARBA00022692"/>
    </source>
</evidence>
<evidence type="ECO:0000256" key="18">
    <source>
        <dbReference type="PIRSR" id="PIRSR640198-1"/>
    </source>
</evidence>
<evidence type="ECO:0000256" key="1">
    <source>
        <dbReference type="ARBA" id="ARBA00004167"/>
    </source>
</evidence>
<dbReference type="SUPFAM" id="SSF48452">
    <property type="entry name" value="TPR-like"/>
    <property type="match status" value="1"/>
</dbReference>
<comment type="caution">
    <text evidence="24">The sequence shown here is derived from an EMBL/GenBank/DDBJ whole genome shotgun (WGS) entry which is preliminary data.</text>
</comment>
<evidence type="ECO:0000256" key="22">
    <source>
        <dbReference type="SAM" id="SignalP"/>
    </source>
</evidence>
<evidence type="ECO:0000259" key="23">
    <source>
        <dbReference type="PROSITE" id="PS51459"/>
    </source>
</evidence>
<feature type="signal peptide" evidence="22">
    <location>
        <begin position="1"/>
        <end position="17"/>
    </location>
</feature>
<dbReference type="InterPro" id="IPR011990">
    <property type="entry name" value="TPR-like_helical_dom_sf"/>
</dbReference>
<protein>
    <recommendedName>
        <fullName evidence="3">Protein adenylyltransferase Fic</fullName>
        <ecNumber evidence="14">2.7.7.108</ecNumber>
    </recommendedName>
    <alternativeName>
        <fullName evidence="13">De-AMPylase Fic</fullName>
    </alternativeName>
</protein>
<evidence type="ECO:0000313" key="25">
    <source>
        <dbReference type="Proteomes" id="UP000494165"/>
    </source>
</evidence>
<keyword evidence="9" id="KW-0802">TPR repeat</keyword>
<dbReference type="InterPro" id="IPR036597">
    <property type="entry name" value="Fido-like_dom_sf"/>
</dbReference>
<comment type="catalytic activity">
    <reaction evidence="15">
        <text>L-threonyl-[protein] + ATP = 3-O-(5'-adenylyl)-L-threonyl-[protein] + diphosphate</text>
        <dbReference type="Rhea" id="RHEA:54292"/>
        <dbReference type="Rhea" id="RHEA-COMP:11060"/>
        <dbReference type="Rhea" id="RHEA-COMP:13847"/>
        <dbReference type="ChEBI" id="CHEBI:30013"/>
        <dbReference type="ChEBI" id="CHEBI:30616"/>
        <dbReference type="ChEBI" id="CHEBI:33019"/>
        <dbReference type="ChEBI" id="CHEBI:138113"/>
        <dbReference type="EC" id="2.7.7.108"/>
    </reaction>
</comment>
<keyword evidence="12" id="KW-0472">Membrane</keyword>
<evidence type="ECO:0000256" key="8">
    <source>
        <dbReference type="ARBA" id="ARBA00022741"/>
    </source>
</evidence>
<evidence type="ECO:0000313" key="24">
    <source>
        <dbReference type="EMBL" id="CAB3387069.1"/>
    </source>
</evidence>
<reference evidence="24 25" key="1">
    <citation type="submission" date="2020-04" db="EMBL/GenBank/DDBJ databases">
        <authorList>
            <person name="Alioto T."/>
            <person name="Alioto T."/>
            <person name="Gomez Garrido J."/>
        </authorList>
    </citation>
    <scope>NUCLEOTIDE SEQUENCE [LARGE SCALE GENOMIC DNA]</scope>
</reference>
<feature type="binding site" evidence="19">
    <location>
        <begin position="310"/>
        <end position="313"/>
    </location>
    <ligand>
        <name>ATP</name>
        <dbReference type="ChEBI" id="CHEBI:30616"/>
    </ligand>
</feature>
<feature type="binding site" evidence="19">
    <location>
        <position position="401"/>
    </location>
    <ligand>
        <name>ATP</name>
        <dbReference type="ChEBI" id="CHEBI:30616"/>
    </ligand>
</feature>
<comment type="catalytic activity">
    <reaction evidence="16">
        <text>L-tyrosyl-[protein] + ATP = O-(5'-adenylyl)-L-tyrosyl-[protein] + diphosphate</text>
        <dbReference type="Rhea" id="RHEA:54288"/>
        <dbReference type="Rhea" id="RHEA-COMP:10136"/>
        <dbReference type="Rhea" id="RHEA-COMP:13846"/>
        <dbReference type="ChEBI" id="CHEBI:30616"/>
        <dbReference type="ChEBI" id="CHEBI:33019"/>
        <dbReference type="ChEBI" id="CHEBI:46858"/>
        <dbReference type="ChEBI" id="CHEBI:83624"/>
        <dbReference type="EC" id="2.7.7.108"/>
    </reaction>
</comment>
<dbReference type="Proteomes" id="UP000494165">
    <property type="component" value="Unassembled WGS sequence"/>
</dbReference>
<dbReference type="GO" id="GO:0070733">
    <property type="term" value="F:AMPylase activity"/>
    <property type="evidence" value="ECO:0007669"/>
    <property type="project" value="UniProtKB-EC"/>
</dbReference>
<feature type="glycosylation site" description="N-linked (GlcNAc...) asparagine" evidence="21">
    <location>
        <position position="267"/>
    </location>
</feature>
<keyword evidence="6" id="KW-0548">Nucleotidyltransferase</keyword>
<dbReference type="PANTHER" id="PTHR13504">
    <property type="entry name" value="FIDO DOMAIN-CONTAINING PROTEIN DDB_G0283145"/>
    <property type="match status" value="1"/>
</dbReference>
<dbReference type="PANTHER" id="PTHR13504:SF34">
    <property type="entry name" value="PROTEIN ADENYLYLTRANSFERASE FICD"/>
    <property type="match status" value="1"/>
</dbReference>
<keyword evidence="11" id="KW-1133">Transmembrane helix</keyword>
<dbReference type="InterPro" id="IPR040198">
    <property type="entry name" value="Fido_containing"/>
</dbReference>
<feature type="domain" description="Fido" evidence="23">
    <location>
        <begin position="279"/>
        <end position="414"/>
    </location>
</feature>
<dbReference type="OrthoDB" id="439046at2759"/>
<evidence type="ECO:0000256" key="21">
    <source>
        <dbReference type="PIRSR" id="PIRSR640198-4"/>
    </source>
</evidence>
<evidence type="ECO:0000256" key="20">
    <source>
        <dbReference type="PIRSR" id="PIRSR640198-3"/>
    </source>
</evidence>
<dbReference type="InterPro" id="IPR003812">
    <property type="entry name" value="Fido"/>
</dbReference>
<dbReference type="AlphaFoldDB" id="A0A8S1E0S3"/>
<dbReference type="GO" id="GO:0016020">
    <property type="term" value="C:membrane"/>
    <property type="evidence" value="ECO:0007669"/>
    <property type="project" value="UniProtKB-SubCell"/>
</dbReference>
<evidence type="ECO:0000256" key="17">
    <source>
        <dbReference type="ARBA" id="ARBA00049297"/>
    </source>
</evidence>
<keyword evidence="10 19" id="KW-0067">ATP-binding</keyword>